<evidence type="ECO:0000313" key="2">
    <source>
        <dbReference type="Proteomes" id="UP001434737"/>
    </source>
</evidence>
<proteinExistence type="predicted"/>
<dbReference type="EMBL" id="CP145316">
    <property type="protein sequence ID" value="XAM18117.1"/>
    <property type="molecule type" value="Genomic_DNA"/>
</dbReference>
<organism evidence="1 2">
    <name type="scientific">Helicobacter mastomyrinus</name>
    <dbReference type="NCBI Taxonomy" id="287948"/>
    <lineage>
        <taxon>Bacteria</taxon>
        <taxon>Pseudomonadati</taxon>
        <taxon>Campylobacterota</taxon>
        <taxon>Epsilonproteobacteria</taxon>
        <taxon>Campylobacterales</taxon>
        <taxon>Helicobacteraceae</taxon>
        <taxon>Helicobacter</taxon>
    </lineage>
</organism>
<gene>
    <name evidence="1" type="ORF">V3I05_00005</name>
</gene>
<reference evidence="1 2" key="1">
    <citation type="submission" date="2024-02" db="EMBL/GenBank/DDBJ databases">
        <title>Genome and pathogenicity analysis of Helicobacter mastomyrinus isolated from mice.</title>
        <authorList>
            <person name="Zhu L."/>
        </authorList>
    </citation>
    <scope>NUCLEOTIDE SEQUENCE [LARGE SCALE GENOMIC DNA]</scope>
    <source>
        <strain evidence="1 2">Hm-17</strain>
    </source>
</reference>
<name>A0ABZ3F6E9_9HELI</name>
<dbReference type="RefSeq" id="WP_343353613.1">
    <property type="nucleotide sequence ID" value="NZ_CP145316.1"/>
</dbReference>
<accession>A0ABZ3F6E9</accession>
<sequence length="56" mass="6809">MKSYVQNPLRQFYLDSMPSQIREQRIMMNNTIQIDVRDLPLSRACYQSKKALFRRE</sequence>
<dbReference type="Proteomes" id="UP001434737">
    <property type="component" value="Chromosome"/>
</dbReference>
<keyword evidence="2" id="KW-1185">Reference proteome</keyword>
<protein>
    <submittedName>
        <fullName evidence="1">Uncharacterized protein</fullName>
    </submittedName>
</protein>
<evidence type="ECO:0000313" key="1">
    <source>
        <dbReference type="EMBL" id="XAM18117.1"/>
    </source>
</evidence>